<keyword evidence="2" id="KW-1185">Reference proteome</keyword>
<evidence type="ECO:0000313" key="2">
    <source>
        <dbReference type="Proteomes" id="UP001054945"/>
    </source>
</evidence>
<comment type="caution">
    <text evidence="1">The sequence shown here is derived from an EMBL/GenBank/DDBJ whole genome shotgun (WGS) entry which is preliminary data.</text>
</comment>
<name>A0AAV4WQE6_CAEEX</name>
<sequence>MQSINVLRIRCDIISREIQNWRSVCSYVTEYAKRLTSAEINNLTYHLCRRKQVEITNFLGVVKSHRKAIEALYDRCTDFRRMLMQHDCNVLLEKILEEELHLFDMLHYLGDAQLCLLQHNTYVKLQEISLKL</sequence>
<evidence type="ECO:0000313" key="1">
    <source>
        <dbReference type="EMBL" id="GIY84136.1"/>
    </source>
</evidence>
<dbReference type="Proteomes" id="UP001054945">
    <property type="component" value="Unassembled WGS sequence"/>
</dbReference>
<reference evidence="1 2" key="1">
    <citation type="submission" date="2021-06" db="EMBL/GenBank/DDBJ databases">
        <title>Caerostris extrusa draft genome.</title>
        <authorList>
            <person name="Kono N."/>
            <person name="Arakawa K."/>
        </authorList>
    </citation>
    <scope>NUCLEOTIDE SEQUENCE [LARGE SCALE GENOMIC DNA]</scope>
</reference>
<gene>
    <name evidence="1" type="ORF">CEXT_572871</name>
</gene>
<organism evidence="1 2">
    <name type="scientific">Caerostris extrusa</name>
    <name type="common">Bark spider</name>
    <name type="synonym">Caerostris bankana</name>
    <dbReference type="NCBI Taxonomy" id="172846"/>
    <lineage>
        <taxon>Eukaryota</taxon>
        <taxon>Metazoa</taxon>
        <taxon>Ecdysozoa</taxon>
        <taxon>Arthropoda</taxon>
        <taxon>Chelicerata</taxon>
        <taxon>Arachnida</taxon>
        <taxon>Araneae</taxon>
        <taxon>Araneomorphae</taxon>
        <taxon>Entelegynae</taxon>
        <taxon>Araneoidea</taxon>
        <taxon>Araneidae</taxon>
        <taxon>Caerostris</taxon>
    </lineage>
</organism>
<accession>A0AAV4WQE6</accession>
<proteinExistence type="predicted"/>
<dbReference type="AlphaFoldDB" id="A0AAV4WQE6"/>
<dbReference type="EMBL" id="BPLR01016474">
    <property type="protein sequence ID" value="GIY84136.1"/>
    <property type="molecule type" value="Genomic_DNA"/>
</dbReference>
<protein>
    <submittedName>
        <fullName evidence="1">Uncharacterized protein</fullName>
    </submittedName>
</protein>